<evidence type="ECO:0000256" key="6">
    <source>
        <dbReference type="ARBA" id="ARBA00023136"/>
    </source>
</evidence>
<proteinExistence type="inferred from homology"/>
<dbReference type="GO" id="GO:0008137">
    <property type="term" value="F:NADH dehydrogenase (ubiquinone) activity"/>
    <property type="evidence" value="ECO:0007669"/>
    <property type="project" value="InterPro"/>
</dbReference>
<dbReference type="OrthoDB" id="9768329at2"/>
<evidence type="ECO:0000256" key="1">
    <source>
        <dbReference type="ARBA" id="ARBA00004651"/>
    </source>
</evidence>
<feature type="transmembrane region" description="Helical" evidence="8">
    <location>
        <begin position="371"/>
        <end position="389"/>
    </location>
</feature>
<dbReference type="Pfam" id="PF00662">
    <property type="entry name" value="Proton_antipo_N"/>
    <property type="match status" value="1"/>
</dbReference>
<keyword evidence="12" id="KW-1185">Reference proteome</keyword>
<dbReference type="InterPro" id="IPR003918">
    <property type="entry name" value="NADH_UbQ_OxRdtase"/>
</dbReference>
<feature type="transmembrane region" description="Helical" evidence="8">
    <location>
        <begin position="72"/>
        <end position="96"/>
    </location>
</feature>
<dbReference type="GO" id="GO:0042773">
    <property type="term" value="P:ATP synthesis coupled electron transport"/>
    <property type="evidence" value="ECO:0007669"/>
    <property type="project" value="InterPro"/>
</dbReference>
<feature type="transmembrane region" description="Helical" evidence="8">
    <location>
        <begin position="206"/>
        <end position="231"/>
    </location>
</feature>
<dbReference type="RefSeq" id="WP_094090779.1">
    <property type="nucleotide sequence ID" value="NZ_CP016397.1"/>
</dbReference>
<dbReference type="InterPro" id="IPR001750">
    <property type="entry name" value="ND/Mrp_TM"/>
</dbReference>
<dbReference type="GO" id="GO:0005886">
    <property type="term" value="C:plasma membrane"/>
    <property type="evidence" value="ECO:0007669"/>
    <property type="project" value="UniProtKB-SubCell"/>
</dbReference>
<evidence type="ECO:0000313" key="11">
    <source>
        <dbReference type="EMBL" id="ASQ45750.1"/>
    </source>
</evidence>
<feature type="transmembrane region" description="Helical" evidence="8">
    <location>
        <begin position="409"/>
        <end position="432"/>
    </location>
</feature>
<feature type="transmembrane region" description="Helical" evidence="8">
    <location>
        <begin position="243"/>
        <end position="267"/>
    </location>
</feature>
<sequence length="500" mass="55625">MNNAWIALYPVLICLVIAILCCITWPWQILQKIVHIVGALLLIVVTSIVFYAVRDSNFLVVQVGNYPAPFGISIVIDHLSAIMLLLTGIIGFSVAIYAIADITRYKQIYGFFPMFWLLMTGICGAFSTGDLFNLYVWFEVMLIASFVLMVIGSSKAQLEGTIKYVALNLVATVLLLVAIAMLYGITGALNMAAIGNGISQLQKAHFVWVIVLMLALAFAIKSALFPLFFWLPASYHTTSVSASAVFAGMLTKVGVYALIRLFTLIYIPEDNSGLLYLLLACAGMTMLTGVLGAAAQFNFRRILSFHIISQVGYMVAGLAIYKPSALIASIFYIVHHVIVKTNLFLVSGVVKKIQGSFNLRRLGNFYEMNPFLAILFLIPAFSLAGIPPLSGFWAKLLILHSALINHHLILLVVALIVSFLTLYSMLKIWTYVFWSDRKEEGPRQYLSFSEKCWLMIPILFLVSLTLLISIFPGFLYQEARLTITQLVNPQYYIRAVLWGS</sequence>
<evidence type="ECO:0000256" key="4">
    <source>
        <dbReference type="ARBA" id="ARBA00022692"/>
    </source>
</evidence>
<evidence type="ECO:0000313" key="12">
    <source>
        <dbReference type="Proteomes" id="UP000201728"/>
    </source>
</evidence>
<feature type="transmembrane region" description="Helical" evidence="8">
    <location>
        <begin position="134"/>
        <end position="152"/>
    </location>
</feature>
<feature type="transmembrane region" description="Helical" evidence="8">
    <location>
        <begin position="108"/>
        <end position="128"/>
    </location>
</feature>
<organism evidence="11 12">
    <name type="scientific">Legionella clemsonensis</name>
    <dbReference type="NCBI Taxonomy" id="1867846"/>
    <lineage>
        <taxon>Bacteria</taxon>
        <taxon>Pseudomonadati</taxon>
        <taxon>Pseudomonadota</taxon>
        <taxon>Gammaproteobacteria</taxon>
        <taxon>Legionellales</taxon>
        <taxon>Legionellaceae</taxon>
        <taxon>Legionella</taxon>
    </lineage>
</organism>
<accession>A0A222P1N7</accession>
<evidence type="ECO:0000256" key="3">
    <source>
        <dbReference type="ARBA" id="ARBA00022475"/>
    </source>
</evidence>
<feature type="domain" description="NADH-Ubiquinone oxidoreductase (complex I) chain 5 N-terminal" evidence="10">
    <location>
        <begin position="70"/>
        <end position="99"/>
    </location>
</feature>
<reference evidence="12" key="1">
    <citation type="submission" date="2016-07" db="EMBL/GenBank/DDBJ databases">
        <authorList>
            <person name="Florea S."/>
            <person name="Webb J.S."/>
            <person name="Jaromczyk J."/>
            <person name="Schardl C.L."/>
        </authorList>
    </citation>
    <scope>NUCLEOTIDE SEQUENCE [LARGE SCALE GENOMIC DNA]</scope>
    <source>
        <strain evidence="12">CDC-D5610</strain>
    </source>
</reference>
<dbReference type="KEGG" id="lcd:clem_05975"/>
<keyword evidence="3" id="KW-1003">Cell membrane</keyword>
<keyword evidence="5 8" id="KW-1133">Transmembrane helix</keyword>
<evidence type="ECO:0000259" key="10">
    <source>
        <dbReference type="Pfam" id="PF00662"/>
    </source>
</evidence>
<feature type="transmembrane region" description="Helical" evidence="8">
    <location>
        <begin position="6"/>
        <end position="26"/>
    </location>
</feature>
<evidence type="ECO:0000256" key="7">
    <source>
        <dbReference type="RuleBase" id="RU000320"/>
    </source>
</evidence>
<dbReference type="PRINTS" id="PR01437">
    <property type="entry name" value="NUOXDRDTASE4"/>
</dbReference>
<feature type="transmembrane region" description="Helical" evidence="8">
    <location>
        <begin position="164"/>
        <end position="186"/>
    </location>
</feature>
<dbReference type="EMBL" id="CP016397">
    <property type="protein sequence ID" value="ASQ45750.1"/>
    <property type="molecule type" value="Genomic_DNA"/>
</dbReference>
<name>A0A222P1N7_9GAMM</name>
<dbReference type="Proteomes" id="UP000201728">
    <property type="component" value="Chromosome"/>
</dbReference>
<dbReference type="AlphaFoldDB" id="A0A222P1N7"/>
<gene>
    <name evidence="11" type="primary">mrpD</name>
    <name evidence="11" type="ORF">clem_05975</name>
</gene>
<comment type="subcellular location">
    <subcellularLocation>
        <location evidence="1">Cell membrane</location>
        <topology evidence="1">Multi-pass membrane protein</topology>
    </subcellularLocation>
    <subcellularLocation>
        <location evidence="7">Membrane</location>
        <topology evidence="7">Multi-pass membrane protein</topology>
    </subcellularLocation>
</comment>
<feature type="transmembrane region" description="Helical" evidence="8">
    <location>
        <begin position="33"/>
        <end position="52"/>
    </location>
</feature>
<feature type="transmembrane region" description="Helical" evidence="8">
    <location>
        <begin position="302"/>
        <end position="321"/>
    </location>
</feature>
<comment type="similarity">
    <text evidence="2">Belongs to the CPA3 antiporters (TC 2.A.63) subunit D family.</text>
</comment>
<dbReference type="PANTHER" id="PTHR42703:SF1">
    <property type="entry name" value="NA(+)_H(+) ANTIPORTER SUBUNIT D1"/>
    <property type="match status" value="1"/>
</dbReference>
<feature type="transmembrane region" description="Helical" evidence="8">
    <location>
        <begin position="273"/>
        <end position="295"/>
    </location>
</feature>
<dbReference type="InterPro" id="IPR050586">
    <property type="entry name" value="CPA3_Na-H_Antiporter_D"/>
</dbReference>
<feature type="transmembrane region" description="Helical" evidence="8">
    <location>
        <begin position="453"/>
        <end position="476"/>
    </location>
</feature>
<evidence type="ECO:0000256" key="5">
    <source>
        <dbReference type="ARBA" id="ARBA00022989"/>
    </source>
</evidence>
<protein>
    <submittedName>
        <fullName evidence="11">Na(+)/H(+) antiporter subunit D</fullName>
    </submittedName>
</protein>
<feature type="domain" description="NADH:quinone oxidoreductase/Mrp antiporter transmembrane" evidence="9">
    <location>
        <begin position="129"/>
        <end position="421"/>
    </location>
</feature>
<evidence type="ECO:0000259" key="9">
    <source>
        <dbReference type="Pfam" id="PF00361"/>
    </source>
</evidence>
<evidence type="ECO:0000256" key="2">
    <source>
        <dbReference type="ARBA" id="ARBA00005346"/>
    </source>
</evidence>
<dbReference type="PANTHER" id="PTHR42703">
    <property type="entry name" value="NADH DEHYDROGENASE"/>
    <property type="match status" value="1"/>
</dbReference>
<evidence type="ECO:0000256" key="8">
    <source>
        <dbReference type="SAM" id="Phobius"/>
    </source>
</evidence>
<dbReference type="InterPro" id="IPR001516">
    <property type="entry name" value="Proton_antipo_N"/>
</dbReference>
<feature type="transmembrane region" description="Helical" evidence="8">
    <location>
        <begin position="327"/>
        <end position="350"/>
    </location>
</feature>
<keyword evidence="4 7" id="KW-0812">Transmembrane</keyword>
<keyword evidence="6 8" id="KW-0472">Membrane</keyword>
<dbReference type="Pfam" id="PF00361">
    <property type="entry name" value="Proton_antipo_M"/>
    <property type="match status" value="1"/>
</dbReference>